<sequence length="47" mass="5392">MLEFTWKVFAETGCIDTYLLFKELEKEGHDDPMNAAHDGSEIDFPIS</sequence>
<evidence type="ECO:0000313" key="1">
    <source>
        <dbReference type="EMBL" id="MED1205099.1"/>
    </source>
</evidence>
<protein>
    <submittedName>
        <fullName evidence="1">YqzL family protein</fullName>
    </submittedName>
</protein>
<keyword evidence="2" id="KW-1185">Reference proteome</keyword>
<comment type="caution">
    <text evidence="1">The sequence shown here is derived from an EMBL/GenBank/DDBJ whole genome shotgun (WGS) entry which is preliminary data.</text>
</comment>
<name>A0ABU6MK91_9BACI</name>
<organism evidence="1 2">
    <name type="scientific">Heyndrickxia acidicola</name>
    <dbReference type="NCBI Taxonomy" id="209389"/>
    <lineage>
        <taxon>Bacteria</taxon>
        <taxon>Bacillati</taxon>
        <taxon>Bacillota</taxon>
        <taxon>Bacilli</taxon>
        <taxon>Bacillales</taxon>
        <taxon>Bacillaceae</taxon>
        <taxon>Heyndrickxia</taxon>
    </lineage>
</organism>
<evidence type="ECO:0000313" key="2">
    <source>
        <dbReference type="Proteomes" id="UP001341444"/>
    </source>
</evidence>
<dbReference type="EMBL" id="JARMAB010000030">
    <property type="protein sequence ID" value="MED1205099.1"/>
    <property type="molecule type" value="Genomic_DNA"/>
</dbReference>
<dbReference type="Proteomes" id="UP001341444">
    <property type="component" value="Unassembled WGS sequence"/>
</dbReference>
<dbReference type="InterPro" id="IPR025617">
    <property type="entry name" value="YqzL"/>
</dbReference>
<proteinExistence type="predicted"/>
<gene>
    <name evidence="1" type="ORF">P4T90_18790</name>
</gene>
<dbReference type="RefSeq" id="WP_066270119.1">
    <property type="nucleotide sequence ID" value="NZ_JARMAB010000030.1"/>
</dbReference>
<accession>A0ABU6MK91</accession>
<dbReference type="Pfam" id="PF14006">
    <property type="entry name" value="YqzL"/>
    <property type="match status" value="1"/>
</dbReference>
<reference evidence="1 2" key="1">
    <citation type="submission" date="2023-03" db="EMBL/GenBank/DDBJ databases">
        <title>Bacillus Genome Sequencing.</title>
        <authorList>
            <person name="Dunlap C."/>
        </authorList>
    </citation>
    <scope>NUCLEOTIDE SEQUENCE [LARGE SCALE GENOMIC DNA]</scope>
    <source>
        <strain evidence="1 2">B-23453</strain>
    </source>
</reference>